<evidence type="ECO:0008006" key="3">
    <source>
        <dbReference type="Google" id="ProtNLM"/>
    </source>
</evidence>
<evidence type="ECO:0000313" key="2">
    <source>
        <dbReference type="Proteomes" id="UP000280668"/>
    </source>
</evidence>
<reference evidence="1 2" key="1">
    <citation type="submission" date="2018-11" db="EMBL/GenBank/DDBJ databases">
        <title>Sequencing the genomes of 1000 actinobacteria strains.</title>
        <authorList>
            <person name="Klenk H.-P."/>
        </authorList>
    </citation>
    <scope>NUCLEOTIDE SEQUENCE [LARGE SCALE GENOMIC DNA]</scope>
    <source>
        <strain evidence="1 2">DSM 11294</strain>
    </source>
</reference>
<sequence length="325" mass="36709">MDENQVRSFTDRFDELGIQVDLAELVERPNARVTLQHPTGQANYHVVYTEPLTLSEFAKEVLAVSPPSQLLLLGPRVTERTAEAFRQLDLNYLDQAGNAFITFGGVHIDVRGKRQSPLAQRTQVARPTRGVNLFSVKRSQVIFAILAWPELLDGPIREIAGTAQVSLGQAQHTLDLLTQFRLLDERKRLGPHLQDRLLDQWAAAYPAALGSAIKTARFSGEWMGYEASDRALYLSGEAAVPELIRPETAIFYTHGLPTELIRSRRLRRNTERPNIFFREQFWRPPQATGEPGVHTAPWPLIYADLLASGDSRQREVAQALRDRQR</sequence>
<proteinExistence type="predicted"/>
<name>A0A3N2BEJ5_9MICO</name>
<dbReference type="EMBL" id="RKHK01000001">
    <property type="protein sequence ID" value="ROR73464.1"/>
    <property type="molecule type" value="Genomic_DNA"/>
</dbReference>
<dbReference type="InterPro" id="IPR019238">
    <property type="entry name" value="AbiEi_2"/>
</dbReference>
<organism evidence="1 2">
    <name type="scientific">Bogoriella caseilytica</name>
    <dbReference type="NCBI Taxonomy" id="56055"/>
    <lineage>
        <taxon>Bacteria</taxon>
        <taxon>Bacillati</taxon>
        <taxon>Actinomycetota</taxon>
        <taxon>Actinomycetes</taxon>
        <taxon>Micrococcales</taxon>
        <taxon>Bogoriellaceae</taxon>
        <taxon>Bogoriella</taxon>
    </lineage>
</organism>
<protein>
    <recommendedName>
        <fullName evidence="3">Transcriptional regulator with AbiEi antitoxin domain of type IV toxin-antitoxin system</fullName>
    </recommendedName>
</protein>
<dbReference type="AlphaFoldDB" id="A0A3N2BEJ5"/>
<dbReference type="Pfam" id="PF09952">
    <property type="entry name" value="AbiEi_2"/>
    <property type="match status" value="1"/>
</dbReference>
<accession>A0A3N2BEJ5</accession>
<dbReference type="Proteomes" id="UP000280668">
    <property type="component" value="Unassembled WGS sequence"/>
</dbReference>
<gene>
    <name evidence="1" type="ORF">EDD31_1845</name>
</gene>
<comment type="caution">
    <text evidence="1">The sequence shown here is derived from an EMBL/GenBank/DDBJ whole genome shotgun (WGS) entry which is preliminary data.</text>
</comment>
<keyword evidence="2" id="KW-1185">Reference proteome</keyword>
<evidence type="ECO:0000313" key="1">
    <source>
        <dbReference type="EMBL" id="ROR73464.1"/>
    </source>
</evidence>